<name>A0A2A9DNT2_9CORY</name>
<dbReference type="InterPro" id="IPR021414">
    <property type="entry name" value="DUF3054"/>
</dbReference>
<proteinExistence type="predicted"/>
<dbReference type="EMBL" id="PDJF01000001">
    <property type="protein sequence ID" value="PFG27835.1"/>
    <property type="molecule type" value="Genomic_DNA"/>
</dbReference>
<keyword evidence="1" id="KW-0812">Transmembrane</keyword>
<dbReference type="AlphaFoldDB" id="A0A2A9DNT2"/>
<keyword evidence="1" id="KW-1133">Transmembrane helix</keyword>
<evidence type="ECO:0000256" key="1">
    <source>
        <dbReference type="SAM" id="Phobius"/>
    </source>
</evidence>
<dbReference type="Pfam" id="PF11255">
    <property type="entry name" value="DUF3054"/>
    <property type="match status" value="1"/>
</dbReference>
<keyword evidence="1" id="KW-0472">Membrane</keyword>
<dbReference type="STRING" id="1724.GCA_001044175_02537"/>
<feature type="transmembrane region" description="Helical" evidence="1">
    <location>
        <begin position="92"/>
        <end position="114"/>
    </location>
</feature>
<evidence type="ECO:0000313" key="2">
    <source>
        <dbReference type="EMBL" id="PFG27835.1"/>
    </source>
</evidence>
<evidence type="ECO:0008006" key="4">
    <source>
        <dbReference type="Google" id="ProtNLM"/>
    </source>
</evidence>
<dbReference type="OrthoDB" id="3698172at2"/>
<protein>
    <recommendedName>
        <fullName evidence="4">DUF3054 family protein</fullName>
    </recommendedName>
</protein>
<dbReference type="Proteomes" id="UP000221653">
    <property type="component" value="Unassembled WGS sequence"/>
</dbReference>
<keyword evidence="3" id="KW-1185">Reference proteome</keyword>
<accession>A0A2A9DNT2</accession>
<feature type="transmembrane region" description="Helical" evidence="1">
    <location>
        <begin position="35"/>
        <end position="57"/>
    </location>
</feature>
<reference evidence="2 3" key="1">
    <citation type="submission" date="2017-10" db="EMBL/GenBank/DDBJ databases">
        <title>Sequencing the genomes of 1000 actinobacteria strains.</title>
        <authorList>
            <person name="Klenk H.-P."/>
        </authorList>
    </citation>
    <scope>NUCLEOTIDE SEQUENCE [LARGE SCALE GENOMIC DNA]</scope>
    <source>
        <strain evidence="2 3">DSM 20688</strain>
    </source>
</reference>
<organism evidence="2 3">
    <name type="scientific">Corynebacterium renale</name>
    <dbReference type="NCBI Taxonomy" id="1724"/>
    <lineage>
        <taxon>Bacteria</taxon>
        <taxon>Bacillati</taxon>
        <taxon>Actinomycetota</taxon>
        <taxon>Actinomycetes</taxon>
        <taxon>Mycobacteriales</taxon>
        <taxon>Corynebacteriaceae</taxon>
        <taxon>Corynebacterium</taxon>
    </lineage>
</organism>
<feature type="transmembrane region" description="Helical" evidence="1">
    <location>
        <begin position="69"/>
        <end position="86"/>
    </location>
</feature>
<dbReference type="RefSeq" id="WP_048381241.1">
    <property type="nucleotide sequence ID" value="NZ_LDYE01000009.1"/>
</dbReference>
<sequence>MKLLPLAYDAVAIALFAFLARVAHRSDDMPLTVPAWWSTYWPFLLGVGLAYIVLIAVDWNALKLKPAGVAVWLITVGTGLAIWGIRHSAVPHWSFILVASVMSALLLFAWRLLLRKKA</sequence>
<evidence type="ECO:0000313" key="3">
    <source>
        <dbReference type="Proteomes" id="UP000221653"/>
    </source>
</evidence>
<comment type="caution">
    <text evidence="2">The sequence shown here is derived from an EMBL/GenBank/DDBJ whole genome shotgun (WGS) entry which is preliminary data.</text>
</comment>
<gene>
    <name evidence="2" type="ORF">ATK06_0914</name>
</gene>